<dbReference type="Gene3D" id="2.60.120.10">
    <property type="entry name" value="Jelly Rolls"/>
    <property type="match status" value="1"/>
</dbReference>
<sequence length="207" mass="23268">MTSKKADKQDSASSIEIQLGGRISKLRTSRGFTQDKLALETGFTKGYLSKIENSKVIPPIGTLVKIAQVLDTDLSALLEPETEEIDSPVCIVRSWQRESVIKGASSFGYDYTALAHKRRHKQMEPFIMVFPSQIEREVRFEHDGEEFLFVLEGEVEFEAVIGGRPQTWILAPGDSVYFDSRTPHRGRSLNGDSRVLAVIYRTKTSQT</sequence>
<dbReference type="PROSITE" id="PS50943">
    <property type="entry name" value="HTH_CROC1"/>
    <property type="match status" value="1"/>
</dbReference>
<dbReference type="PANTHER" id="PTHR46797:SF1">
    <property type="entry name" value="METHYLPHOSPHONATE SYNTHASE"/>
    <property type="match status" value="1"/>
</dbReference>
<feature type="domain" description="HTH cro/C1-type" evidence="2">
    <location>
        <begin position="23"/>
        <end position="77"/>
    </location>
</feature>
<keyword evidence="4" id="KW-1185">Reference proteome</keyword>
<dbReference type="CDD" id="cd00093">
    <property type="entry name" value="HTH_XRE"/>
    <property type="match status" value="1"/>
</dbReference>
<proteinExistence type="predicted"/>
<dbReference type="Pfam" id="PF01381">
    <property type="entry name" value="HTH_3"/>
    <property type="match status" value="1"/>
</dbReference>
<dbReference type="EMBL" id="JBHTCC010000002">
    <property type="protein sequence ID" value="MFC7298738.1"/>
    <property type="molecule type" value="Genomic_DNA"/>
</dbReference>
<dbReference type="InterPro" id="IPR014710">
    <property type="entry name" value="RmlC-like_jellyroll"/>
</dbReference>
<dbReference type="Pfam" id="PF07883">
    <property type="entry name" value="Cupin_2"/>
    <property type="match status" value="1"/>
</dbReference>
<evidence type="ECO:0000313" key="3">
    <source>
        <dbReference type="EMBL" id="MFC7298738.1"/>
    </source>
</evidence>
<dbReference type="InterPro" id="IPR011051">
    <property type="entry name" value="RmlC_Cupin_sf"/>
</dbReference>
<comment type="caution">
    <text evidence="3">The sequence shown here is derived from an EMBL/GenBank/DDBJ whole genome shotgun (WGS) entry which is preliminary data.</text>
</comment>
<evidence type="ECO:0000256" key="1">
    <source>
        <dbReference type="ARBA" id="ARBA00023125"/>
    </source>
</evidence>
<accession>A0ABW2J6L1</accession>
<evidence type="ECO:0000313" key="4">
    <source>
        <dbReference type="Proteomes" id="UP001596379"/>
    </source>
</evidence>
<dbReference type="SUPFAM" id="SSF47413">
    <property type="entry name" value="lambda repressor-like DNA-binding domains"/>
    <property type="match status" value="1"/>
</dbReference>
<dbReference type="InterPro" id="IPR010982">
    <property type="entry name" value="Lambda_DNA-bd_dom_sf"/>
</dbReference>
<protein>
    <submittedName>
        <fullName evidence="3">Helix-turn-helix domain-containing protein</fullName>
    </submittedName>
</protein>
<evidence type="ECO:0000259" key="2">
    <source>
        <dbReference type="PROSITE" id="PS50943"/>
    </source>
</evidence>
<name>A0ABW2J6L1_9BURK</name>
<dbReference type="Proteomes" id="UP001596379">
    <property type="component" value="Unassembled WGS sequence"/>
</dbReference>
<dbReference type="InterPro" id="IPR001387">
    <property type="entry name" value="Cro/C1-type_HTH"/>
</dbReference>
<dbReference type="SUPFAM" id="SSF51182">
    <property type="entry name" value="RmlC-like cupins"/>
    <property type="match status" value="1"/>
</dbReference>
<dbReference type="Gene3D" id="1.10.260.40">
    <property type="entry name" value="lambda repressor-like DNA-binding domains"/>
    <property type="match status" value="1"/>
</dbReference>
<dbReference type="SMART" id="SM00530">
    <property type="entry name" value="HTH_XRE"/>
    <property type="match status" value="1"/>
</dbReference>
<keyword evidence="1" id="KW-0238">DNA-binding</keyword>
<organism evidence="3 4">
    <name type="scientific">Herminiimonas aquatilis</name>
    <dbReference type="NCBI Taxonomy" id="345342"/>
    <lineage>
        <taxon>Bacteria</taxon>
        <taxon>Pseudomonadati</taxon>
        <taxon>Pseudomonadota</taxon>
        <taxon>Betaproteobacteria</taxon>
        <taxon>Burkholderiales</taxon>
        <taxon>Oxalobacteraceae</taxon>
        <taxon>Herminiimonas</taxon>
    </lineage>
</organism>
<reference evidence="4" key="1">
    <citation type="journal article" date="2019" name="Int. J. Syst. Evol. Microbiol.">
        <title>The Global Catalogue of Microorganisms (GCM) 10K type strain sequencing project: providing services to taxonomists for standard genome sequencing and annotation.</title>
        <authorList>
            <consortium name="The Broad Institute Genomics Platform"/>
            <consortium name="The Broad Institute Genome Sequencing Center for Infectious Disease"/>
            <person name="Wu L."/>
            <person name="Ma J."/>
        </authorList>
    </citation>
    <scope>NUCLEOTIDE SEQUENCE [LARGE SCALE GENOMIC DNA]</scope>
    <source>
        <strain evidence="4">CCUG 36956</strain>
    </source>
</reference>
<dbReference type="RefSeq" id="WP_012078748.1">
    <property type="nucleotide sequence ID" value="NZ_JBHTCC010000002.1"/>
</dbReference>
<gene>
    <name evidence="3" type="ORF">ACFQO0_09865</name>
</gene>
<dbReference type="InterPro" id="IPR050807">
    <property type="entry name" value="TransReg_Diox_bact_type"/>
</dbReference>
<dbReference type="PANTHER" id="PTHR46797">
    <property type="entry name" value="HTH-TYPE TRANSCRIPTIONAL REGULATOR"/>
    <property type="match status" value="1"/>
</dbReference>
<dbReference type="InterPro" id="IPR013096">
    <property type="entry name" value="Cupin_2"/>
</dbReference>
<dbReference type="CDD" id="cd02209">
    <property type="entry name" value="cupin_XRE_C"/>
    <property type="match status" value="1"/>
</dbReference>